<protein>
    <submittedName>
        <fullName evidence="2">Uncharacterized protein</fullName>
    </submittedName>
</protein>
<evidence type="ECO:0000256" key="1">
    <source>
        <dbReference type="SAM" id="Phobius"/>
    </source>
</evidence>
<keyword evidence="1" id="KW-1133">Transmembrane helix</keyword>
<feature type="transmembrane region" description="Helical" evidence="1">
    <location>
        <begin position="61"/>
        <end position="81"/>
    </location>
</feature>
<feature type="transmembrane region" description="Helical" evidence="1">
    <location>
        <begin position="30"/>
        <end position="49"/>
    </location>
</feature>
<dbReference type="Proteomes" id="UP000608890">
    <property type="component" value="Unassembled WGS sequence"/>
</dbReference>
<evidence type="ECO:0000313" key="2">
    <source>
        <dbReference type="EMBL" id="GGM27486.1"/>
    </source>
</evidence>
<proteinExistence type="predicted"/>
<reference evidence="2" key="1">
    <citation type="journal article" date="2014" name="Int. J. Syst. Evol. Microbiol.">
        <title>Complete genome sequence of Corynebacterium casei LMG S-19264T (=DSM 44701T), isolated from a smear-ripened cheese.</title>
        <authorList>
            <consortium name="US DOE Joint Genome Institute (JGI-PGF)"/>
            <person name="Walter F."/>
            <person name="Albersmeier A."/>
            <person name="Kalinowski J."/>
            <person name="Ruckert C."/>
        </authorList>
    </citation>
    <scope>NUCLEOTIDE SEQUENCE</scope>
    <source>
        <strain evidence="2">CGMCC 4.7312</strain>
    </source>
</reference>
<dbReference type="EMBL" id="BMNB01000003">
    <property type="protein sequence ID" value="GGM27486.1"/>
    <property type="molecule type" value="Genomic_DNA"/>
</dbReference>
<keyword evidence="3" id="KW-1185">Reference proteome</keyword>
<reference evidence="2" key="2">
    <citation type="submission" date="2020-09" db="EMBL/GenBank/DDBJ databases">
        <authorList>
            <person name="Sun Q."/>
            <person name="Zhou Y."/>
        </authorList>
    </citation>
    <scope>NUCLEOTIDE SEQUENCE</scope>
    <source>
        <strain evidence="2">CGMCC 4.7312</strain>
    </source>
</reference>
<gene>
    <name evidence="2" type="ORF">GCM10011608_10320</name>
</gene>
<comment type="caution">
    <text evidence="2">The sequence shown here is derived from an EMBL/GenBank/DDBJ whole genome shotgun (WGS) entry which is preliminary data.</text>
</comment>
<evidence type="ECO:0000313" key="3">
    <source>
        <dbReference type="Proteomes" id="UP000608890"/>
    </source>
</evidence>
<keyword evidence="1" id="KW-0472">Membrane</keyword>
<keyword evidence="1" id="KW-0812">Transmembrane</keyword>
<organism evidence="2 3">
    <name type="scientific">Micromonospora sonchi</name>
    <dbReference type="NCBI Taxonomy" id="1763543"/>
    <lineage>
        <taxon>Bacteria</taxon>
        <taxon>Bacillati</taxon>
        <taxon>Actinomycetota</taxon>
        <taxon>Actinomycetes</taxon>
        <taxon>Micromonosporales</taxon>
        <taxon>Micromonosporaceae</taxon>
        <taxon>Micromonospora</taxon>
    </lineage>
</organism>
<feature type="transmembrane region" description="Helical" evidence="1">
    <location>
        <begin position="132"/>
        <end position="151"/>
    </location>
</feature>
<name>A0A917WTJ7_9ACTN</name>
<accession>A0A917WTJ7</accession>
<feature type="transmembrane region" description="Helical" evidence="1">
    <location>
        <begin position="93"/>
        <end position="112"/>
    </location>
</feature>
<sequence length="177" mass="19335">MVSAPTYPAAIDQLRYAVMTLPTRAIRWRLAIPGLAWIFFTFLAALIAWTWAPRDSTEGWLALLAALFAVVVVPPALVYFHHARKESGQALPFEGWVITAVMAATLAAFGWVVAGWRVDAGNINSTWGRIEAAMFLAIIPALGAGSTSVLWDADDQLRRLRTEKAAAGRDGDQRPVM</sequence>
<dbReference type="AlphaFoldDB" id="A0A917WTJ7"/>